<name>A0A0A9B2M5_ARUDO</name>
<protein>
    <submittedName>
        <fullName evidence="1">Uncharacterized protein</fullName>
    </submittedName>
</protein>
<sequence length="49" mass="5599">MLKAYKDTHCISIASCVCSSAYHFLLYRILWPPNQFISLLSCPIPLVKI</sequence>
<dbReference type="EMBL" id="GBRH01241492">
    <property type="protein sequence ID" value="JAD56403.1"/>
    <property type="molecule type" value="Transcribed_RNA"/>
</dbReference>
<dbReference type="AlphaFoldDB" id="A0A0A9B2M5"/>
<reference evidence="1" key="2">
    <citation type="journal article" date="2015" name="Data Brief">
        <title>Shoot transcriptome of the giant reed, Arundo donax.</title>
        <authorList>
            <person name="Barrero R.A."/>
            <person name="Guerrero F.D."/>
            <person name="Moolhuijzen P."/>
            <person name="Goolsby J.A."/>
            <person name="Tidwell J."/>
            <person name="Bellgard S.E."/>
            <person name="Bellgard M.I."/>
        </authorList>
    </citation>
    <scope>NUCLEOTIDE SEQUENCE</scope>
    <source>
        <tissue evidence="1">Shoot tissue taken approximately 20 cm above the soil surface</tissue>
    </source>
</reference>
<organism evidence="1">
    <name type="scientific">Arundo donax</name>
    <name type="common">Giant reed</name>
    <name type="synonym">Donax arundinaceus</name>
    <dbReference type="NCBI Taxonomy" id="35708"/>
    <lineage>
        <taxon>Eukaryota</taxon>
        <taxon>Viridiplantae</taxon>
        <taxon>Streptophyta</taxon>
        <taxon>Embryophyta</taxon>
        <taxon>Tracheophyta</taxon>
        <taxon>Spermatophyta</taxon>
        <taxon>Magnoliopsida</taxon>
        <taxon>Liliopsida</taxon>
        <taxon>Poales</taxon>
        <taxon>Poaceae</taxon>
        <taxon>PACMAD clade</taxon>
        <taxon>Arundinoideae</taxon>
        <taxon>Arundineae</taxon>
        <taxon>Arundo</taxon>
    </lineage>
</organism>
<reference evidence="1" key="1">
    <citation type="submission" date="2014-09" db="EMBL/GenBank/DDBJ databases">
        <authorList>
            <person name="Magalhaes I.L.F."/>
            <person name="Oliveira U."/>
            <person name="Santos F.R."/>
            <person name="Vidigal T.H.D.A."/>
            <person name="Brescovit A.D."/>
            <person name="Santos A.J."/>
        </authorList>
    </citation>
    <scope>NUCLEOTIDE SEQUENCE</scope>
    <source>
        <tissue evidence="1">Shoot tissue taken approximately 20 cm above the soil surface</tissue>
    </source>
</reference>
<proteinExistence type="predicted"/>
<accession>A0A0A9B2M5</accession>
<evidence type="ECO:0000313" key="1">
    <source>
        <dbReference type="EMBL" id="JAD56403.1"/>
    </source>
</evidence>